<keyword evidence="3" id="KW-1185">Reference proteome</keyword>
<gene>
    <name evidence="2" type="ORF">IPOD504_LOCUS2029</name>
</gene>
<evidence type="ECO:0000256" key="1">
    <source>
        <dbReference type="SAM" id="MobiDB-lite"/>
    </source>
</evidence>
<evidence type="ECO:0000313" key="2">
    <source>
        <dbReference type="EMBL" id="CAH2039833.1"/>
    </source>
</evidence>
<feature type="non-terminal residue" evidence="2">
    <location>
        <position position="71"/>
    </location>
</feature>
<organism evidence="2 3">
    <name type="scientific">Iphiclides podalirius</name>
    <name type="common">scarce swallowtail</name>
    <dbReference type="NCBI Taxonomy" id="110791"/>
    <lineage>
        <taxon>Eukaryota</taxon>
        <taxon>Metazoa</taxon>
        <taxon>Ecdysozoa</taxon>
        <taxon>Arthropoda</taxon>
        <taxon>Hexapoda</taxon>
        <taxon>Insecta</taxon>
        <taxon>Pterygota</taxon>
        <taxon>Neoptera</taxon>
        <taxon>Endopterygota</taxon>
        <taxon>Lepidoptera</taxon>
        <taxon>Glossata</taxon>
        <taxon>Ditrysia</taxon>
        <taxon>Papilionoidea</taxon>
        <taxon>Papilionidae</taxon>
        <taxon>Papilioninae</taxon>
        <taxon>Iphiclides</taxon>
    </lineage>
</organism>
<feature type="region of interest" description="Disordered" evidence="1">
    <location>
        <begin position="1"/>
        <end position="71"/>
    </location>
</feature>
<reference evidence="2" key="1">
    <citation type="submission" date="2022-03" db="EMBL/GenBank/DDBJ databases">
        <authorList>
            <person name="Martin H S."/>
        </authorList>
    </citation>
    <scope>NUCLEOTIDE SEQUENCE</scope>
</reference>
<evidence type="ECO:0000313" key="3">
    <source>
        <dbReference type="Proteomes" id="UP000837857"/>
    </source>
</evidence>
<dbReference type="Proteomes" id="UP000837857">
    <property type="component" value="Chromosome 11"/>
</dbReference>
<sequence length="71" mass="7650">MSQHTTRSENAEQVESADVSGDRFRSRLAVQCPPGLDDGAAEDEGTTARGRGTRWAGPRRCTKSNGDICAR</sequence>
<protein>
    <submittedName>
        <fullName evidence="2">Uncharacterized protein</fullName>
    </submittedName>
</protein>
<name>A0ABN8HUX3_9NEOP</name>
<proteinExistence type="predicted"/>
<accession>A0ABN8HUX3</accession>
<feature type="compositionally biased region" description="Basic and acidic residues" evidence="1">
    <location>
        <begin position="1"/>
        <end position="10"/>
    </location>
</feature>
<dbReference type="EMBL" id="OW152823">
    <property type="protein sequence ID" value="CAH2039833.1"/>
    <property type="molecule type" value="Genomic_DNA"/>
</dbReference>